<dbReference type="OrthoDB" id="6779242at2759"/>
<name>A0A8K0GFZ8_IGNLU</name>
<keyword evidence="3" id="KW-1185">Reference proteome</keyword>
<dbReference type="Gene3D" id="3.90.320.10">
    <property type="match status" value="1"/>
</dbReference>
<dbReference type="CDD" id="cd22343">
    <property type="entry name" value="PDDEXK_lambda_exonuclease-like"/>
    <property type="match status" value="1"/>
</dbReference>
<dbReference type="InterPro" id="IPR011604">
    <property type="entry name" value="PDDEXK-like_dom_sf"/>
</dbReference>
<dbReference type="PANTHER" id="PTHR46609:SF8">
    <property type="entry name" value="YQAJ VIRAL RECOMBINASE DOMAIN-CONTAINING PROTEIN"/>
    <property type="match status" value="1"/>
</dbReference>
<evidence type="ECO:0000313" key="2">
    <source>
        <dbReference type="EMBL" id="KAF2903225.1"/>
    </source>
</evidence>
<dbReference type="Pfam" id="PF09588">
    <property type="entry name" value="YqaJ"/>
    <property type="match status" value="1"/>
</dbReference>
<reference evidence="2" key="1">
    <citation type="submission" date="2019-08" db="EMBL/GenBank/DDBJ databases">
        <title>The genome of the North American firefly Photinus pyralis.</title>
        <authorList>
            <consortium name="Photinus pyralis genome working group"/>
            <person name="Fallon T.R."/>
            <person name="Sander Lower S.E."/>
            <person name="Weng J.-K."/>
        </authorList>
    </citation>
    <scope>NUCLEOTIDE SEQUENCE</scope>
    <source>
        <strain evidence="2">TRF0915ILg1</strain>
        <tissue evidence="2">Whole body</tissue>
    </source>
</reference>
<feature type="domain" description="YqaJ viral recombinase" evidence="1">
    <location>
        <begin position="189"/>
        <end position="278"/>
    </location>
</feature>
<dbReference type="InterPro" id="IPR051703">
    <property type="entry name" value="NF-kappa-B_Signaling_Reg"/>
</dbReference>
<dbReference type="GO" id="GO:0006281">
    <property type="term" value="P:DNA repair"/>
    <property type="evidence" value="ECO:0007669"/>
    <property type="project" value="UniProtKB-ARBA"/>
</dbReference>
<dbReference type="InterPro" id="IPR019080">
    <property type="entry name" value="YqaJ_viral_recombinase"/>
</dbReference>
<evidence type="ECO:0000313" key="3">
    <source>
        <dbReference type="Proteomes" id="UP000801492"/>
    </source>
</evidence>
<organism evidence="2 3">
    <name type="scientific">Ignelater luminosus</name>
    <name type="common">Cucubano</name>
    <name type="synonym">Pyrophorus luminosus</name>
    <dbReference type="NCBI Taxonomy" id="2038154"/>
    <lineage>
        <taxon>Eukaryota</taxon>
        <taxon>Metazoa</taxon>
        <taxon>Ecdysozoa</taxon>
        <taxon>Arthropoda</taxon>
        <taxon>Hexapoda</taxon>
        <taxon>Insecta</taxon>
        <taxon>Pterygota</taxon>
        <taxon>Neoptera</taxon>
        <taxon>Endopterygota</taxon>
        <taxon>Coleoptera</taxon>
        <taxon>Polyphaga</taxon>
        <taxon>Elateriformia</taxon>
        <taxon>Elateroidea</taxon>
        <taxon>Elateridae</taxon>
        <taxon>Agrypninae</taxon>
        <taxon>Pyrophorini</taxon>
        <taxon>Ignelater</taxon>
    </lineage>
</organism>
<dbReference type="AlphaFoldDB" id="A0A8K0GFZ8"/>
<sequence>QEKNHIEDIKSCAAFYNKLVITVKSISQHARSLIYNLDSNVAEHFHSVIANFVGGKRIDFSKGGSYQSRCYASVVSFNSKSLPHYTLHKTLSGKYPLKIKTEFERRRSKKVKKVLEYRRKLKRTATQKHKKSCHDNEDPDYGVFSQKPNMDEVEYNSRKKEFLDNLSLTEESKAKFEKDTILQSGSSLWLEERRKLLTASNFHSVCTRRPTTSCVNLVKRLLYSGEIICPSLRHGKENEPLALKKLEGQLNKNVSKCGMFVDEKYPFLGSSPGGIIEEDGGEFISQTLAVIKFDIEVAVVSVTVKLLSNEEYADMIQIYEEFSHNAVQPRLLPNERTFSPSVVEFDKQTIYNLLKNAVEDVTVEHQPRFPKTWDCTERQTNWSPRQEAICKLVLFQQANQMGFWLEERQESPSPTEVGNFPFEGIYSETWYMTTTKTVNA</sequence>
<accession>A0A8K0GFZ8</accession>
<dbReference type="InterPro" id="IPR011335">
    <property type="entry name" value="Restrct_endonuc-II-like"/>
</dbReference>
<comment type="caution">
    <text evidence="2">The sequence shown here is derived from an EMBL/GenBank/DDBJ whole genome shotgun (WGS) entry which is preliminary data.</text>
</comment>
<dbReference type="EMBL" id="VTPC01001079">
    <property type="protein sequence ID" value="KAF2903225.1"/>
    <property type="molecule type" value="Genomic_DNA"/>
</dbReference>
<feature type="non-terminal residue" evidence="2">
    <location>
        <position position="440"/>
    </location>
</feature>
<proteinExistence type="predicted"/>
<dbReference type="SUPFAM" id="SSF52980">
    <property type="entry name" value="Restriction endonuclease-like"/>
    <property type="match status" value="1"/>
</dbReference>
<dbReference type="Proteomes" id="UP000801492">
    <property type="component" value="Unassembled WGS sequence"/>
</dbReference>
<protein>
    <recommendedName>
        <fullName evidence="1">YqaJ viral recombinase domain-containing protein</fullName>
    </recommendedName>
</protein>
<evidence type="ECO:0000259" key="1">
    <source>
        <dbReference type="Pfam" id="PF09588"/>
    </source>
</evidence>
<gene>
    <name evidence="2" type="ORF">ILUMI_02966</name>
</gene>
<dbReference type="PANTHER" id="PTHR46609">
    <property type="entry name" value="EXONUCLEASE, PHAGE-TYPE/RECB, C-TERMINAL DOMAIN-CONTAINING PROTEIN"/>
    <property type="match status" value="1"/>
</dbReference>